<protein>
    <submittedName>
        <fullName evidence="1">Uncharacterized protein</fullName>
    </submittedName>
</protein>
<reference evidence="2" key="1">
    <citation type="journal article" date="2015" name="BMC Genomics">
        <title>Draft genome of a commonly misdiagnosed multidrug resistant pathogen Candida auris.</title>
        <authorList>
            <person name="Chatterjee S."/>
            <person name="Alampalli S.V."/>
            <person name="Nageshan R.K."/>
            <person name="Chettiar S.T."/>
            <person name="Joshi S."/>
            <person name="Tatu U.S."/>
        </authorList>
    </citation>
    <scope>NUCLEOTIDE SEQUENCE [LARGE SCALE GENOMIC DNA]</scope>
    <source>
        <strain evidence="2">6684</strain>
    </source>
</reference>
<dbReference type="Proteomes" id="UP000037122">
    <property type="component" value="Unassembled WGS sequence"/>
</dbReference>
<organism evidence="1 2">
    <name type="scientific">Candidozyma auris</name>
    <name type="common">Yeast</name>
    <name type="synonym">Candida auris</name>
    <dbReference type="NCBI Taxonomy" id="498019"/>
    <lineage>
        <taxon>Eukaryota</taxon>
        <taxon>Fungi</taxon>
        <taxon>Dikarya</taxon>
        <taxon>Ascomycota</taxon>
        <taxon>Saccharomycotina</taxon>
        <taxon>Pichiomycetes</taxon>
        <taxon>Metschnikowiaceae</taxon>
        <taxon>Candidozyma</taxon>
    </lineage>
</organism>
<sequence length="66" mass="7722">MKEEKKRKKKKKLKLWGRKIGKAKYPEAPILAYTSHKIRRCVAYRKNIHWVSALPIESMVASSPSK</sequence>
<comment type="caution">
    <text evidence="1">The sequence shown here is derived from an EMBL/GenBank/DDBJ whole genome shotgun (WGS) entry which is preliminary data.</text>
</comment>
<proteinExistence type="predicted"/>
<name>A0A0L0NSC2_CANAR</name>
<accession>A0A0L0NSC2</accession>
<evidence type="ECO:0000313" key="1">
    <source>
        <dbReference type="EMBL" id="KND96929.1"/>
    </source>
</evidence>
<dbReference type="AlphaFoldDB" id="A0A0L0NSC2"/>
<evidence type="ECO:0000313" key="2">
    <source>
        <dbReference type="Proteomes" id="UP000037122"/>
    </source>
</evidence>
<dbReference type="VEuPathDB" id="FungiDB:QG37_06620"/>
<dbReference type="EMBL" id="LGST01000047">
    <property type="protein sequence ID" value="KND96929.1"/>
    <property type="molecule type" value="Genomic_DNA"/>
</dbReference>
<gene>
    <name evidence="1" type="ORF">QG37_06620</name>
</gene>